<evidence type="ECO:0000256" key="4">
    <source>
        <dbReference type="ARBA" id="ARBA00022801"/>
    </source>
</evidence>
<dbReference type="Pfam" id="PF00089">
    <property type="entry name" value="Trypsin"/>
    <property type="match status" value="1"/>
</dbReference>
<keyword evidence="5" id="KW-0720">Serine protease</keyword>
<evidence type="ECO:0000256" key="7">
    <source>
        <dbReference type="SAM" id="SignalP"/>
    </source>
</evidence>
<feature type="signal peptide" evidence="7">
    <location>
        <begin position="1"/>
        <end position="19"/>
    </location>
</feature>
<gene>
    <name evidence="10" type="primary">LOC105367780</name>
</gene>
<dbReference type="FunFam" id="2.40.10.10:FF:000068">
    <property type="entry name" value="transmembrane protease serine 2"/>
    <property type="match status" value="1"/>
</dbReference>
<dbReference type="SMART" id="SM00020">
    <property type="entry name" value="Tryp_SPc"/>
    <property type="match status" value="1"/>
</dbReference>
<name>A0AAJ7E1Y4_9HYME</name>
<dbReference type="InterPro" id="IPR001314">
    <property type="entry name" value="Peptidase_S1A"/>
</dbReference>
<dbReference type="InterPro" id="IPR001254">
    <property type="entry name" value="Trypsin_dom"/>
</dbReference>
<feature type="domain" description="Peptidase S1" evidence="8">
    <location>
        <begin position="24"/>
        <end position="252"/>
    </location>
</feature>
<dbReference type="Proteomes" id="UP000695007">
    <property type="component" value="Unplaced"/>
</dbReference>
<keyword evidence="4" id="KW-0378">Hydrolase</keyword>
<dbReference type="PANTHER" id="PTHR24276:SF98">
    <property type="entry name" value="FI18310P1-RELATED"/>
    <property type="match status" value="1"/>
</dbReference>
<dbReference type="InterPro" id="IPR043504">
    <property type="entry name" value="Peptidase_S1_PA_chymotrypsin"/>
</dbReference>
<dbReference type="FunFam" id="2.40.10.10:FF:000036">
    <property type="entry name" value="Trypsin beta"/>
    <property type="match status" value="1"/>
</dbReference>
<dbReference type="GO" id="GO:0004252">
    <property type="term" value="F:serine-type endopeptidase activity"/>
    <property type="evidence" value="ECO:0007669"/>
    <property type="project" value="InterPro"/>
</dbReference>
<dbReference type="AlphaFoldDB" id="A0AAJ7E1Y4"/>
<evidence type="ECO:0000259" key="8">
    <source>
        <dbReference type="PROSITE" id="PS50240"/>
    </source>
</evidence>
<dbReference type="InterPro" id="IPR018114">
    <property type="entry name" value="TRYPSIN_HIS"/>
</dbReference>
<reference evidence="10" key="1">
    <citation type="submission" date="2025-08" db="UniProtKB">
        <authorList>
            <consortium name="RefSeq"/>
        </authorList>
    </citation>
    <scope>IDENTIFICATION</scope>
</reference>
<dbReference type="Gene3D" id="2.40.10.10">
    <property type="entry name" value="Trypsin-like serine proteases"/>
    <property type="match status" value="2"/>
</dbReference>
<sequence length="263" mass="29537">MSFKLVIIFIVSLYTAIFGKSVRIIGGKDANTKDFPYSVSLRAATTKYHFCGGSIISRLHILTAAHCLTKYDLKDIQIYTGIVKDVESPENIFSIISYKSDSRFTEKFVKESMLQHDIAVATLDKCIEFNEYHNKVKLPTSNIVTNELVLLNGWGTTTVNSRKYSRTLQKAIFRIINKDQCEKMFEFRIHDEQLCAFAGFGKGACLGDSGSGLIYKEEIVGVASFVIPCATGVPDIYTRVYSYLDFITSIIDDKNLSFKCSNT</sequence>
<evidence type="ECO:0000256" key="5">
    <source>
        <dbReference type="ARBA" id="ARBA00022825"/>
    </source>
</evidence>
<accession>A0AAJ7E1Y4</accession>
<dbReference type="GeneID" id="105367780"/>
<organism evidence="9 10">
    <name type="scientific">Ceratosolen solmsi marchali</name>
    <dbReference type="NCBI Taxonomy" id="326594"/>
    <lineage>
        <taxon>Eukaryota</taxon>
        <taxon>Metazoa</taxon>
        <taxon>Ecdysozoa</taxon>
        <taxon>Arthropoda</taxon>
        <taxon>Hexapoda</taxon>
        <taxon>Insecta</taxon>
        <taxon>Pterygota</taxon>
        <taxon>Neoptera</taxon>
        <taxon>Endopterygota</taxon>
        <taxon>Hymenoptera</taxon>
        <taxon>Apocrita</taxon>
        <taxon>Proctotrupomorpha</taxon>
        <taxon>Chalcidoidea</taxon>
        <taxon>Agaonidae</taxon>
        <taxon>Agaoninae</taxon>
        <taxon>Ceratosolen</taxon>
    </lineage>
</organism>
<evidence type="ECO:0000313" key="10">
    <source>
        <dbReference type="RefSeq" id="XP_011504866.1"/>
    </source>
</evidence>
<evidence type="ECO:0000256" key="6">
    <source>
        <dbReference type="ARBA" id="ARBA00023157"/>
    </source>
</evidence>
<dbReference type="InterPro" id="IPR009003">
    <property type="entry name" value="Peptidase_S1_PA"/>
</dbReference>
<evidence type="ECO:0000256" key="1">
    <source>
        <dbReference type="ARBA" id="ARBA00004239"/>
    </source>
</evidence>
<comment type="subcellular location">
    <subcellularLocation>
        <location evidence="1">Secreted</location>
        <location evidence="1">Extracellular space</location>
    </subcellularLocation>
</comment>
<evidence type="ECO:0000313" key="9">
    <source>
        <dbReference type="Proteomes" id="UP000695007"/>
    </source>
</evidence>
<dbReference type="PANTHER" id="PTHR24276">
    <property type="entry name" value="POLYSERASE-RELATED"/>
    <property type="match status" value="1"/>
</dbReference>
<keyword evidence="6" id="KW-1015">Disulfide bond</keyword>
<dbReference type="SUPFAM" id="SSF50494">
    <property type="entry name" value="Trypsin-like serine proteases"/>
    <property type="match status" value="1"/>
</dbReference>
<dbReference type="GO" id="GO:0005576">
    <property type="term" value="C:extracellular region"/>
    <property type="evidence" value="ECO:0007669"/>
    <property type="project" value="UniProtKB-SubCell"/>
</dbReference>
<dbReference type="PRINTS" id="PR00722">
    <property type="entry name" value="CHYMOTRYPSIN"/>
</dbReference>
<evidence type="ECO:0000256" key="3">
    <source>
        <dbReference type="ARBA" id="ARBA00022670"/>
    </source>
</evidence>
<dbReference type="PROSITE" id="PS00134">
    <property type="entry name" value="TRYPSIN_HIS"/>
    <property type="match status" value="1"/>
</dbReference>
<feature type="chain" id="PRO_5042524179" evidence="7">
    <location>
        <begin position="20"/>
        <end position="263"/>
    </location>
</feature>
<evidence type="ECO:0000256" key="2">
    <source>
        <dbReference type="ARBA" id="ARBA00007664"/>
    </source>
</evidence>
<keyword evidence="3" id="KW-0645">Protease</keyword>
<proteinExistence type="inferred from homology"/>
<keyword evidence="9" id="KW-1185">Reference proteome</keyword>
<dbReference type="KEGG" id="csol:105367780"/>
<dbReference type="InterPro" id="IPR050430">
    <property type="entry name" value="Peptidase_S1"/>
</dbReference>
<dbReference type="PROSITE" id="PS50240">
    <property type="entry name" value="TRYPSIN_DOM"/>
    <property type="match status" value="1"/>
</dbReference>
<dbReference type="RefSeq" id="XP_011504866.1">
    <property type="nucleotide sequence ID" value="XM_011506564.1"/>
</dbReference>
<protein>
    <submittedName>
        <fullName evidence="10">Chymotrypsin-2-like</fullName>
    </submittedName>
</protein>
<dbReference type="GO" id="GO:0006508">
    <property type="term" value="P:proteolysis"/>
    <property type="evidence" value="ECO:0007669"/>
    <property type="project" value="UniProtKB-KW"/>
</dbReference>
<comment type="similarity">
    <text evidence="2">Belongs to the peptidase S1 family.</text>
</comment>
<dbReference type="CDD" id="cd00190">
    <property type="entry name" value="Tryp_SPc"/>
    <property type="match status" value="1"/>
</dbReference>
<keyword evidence="7" id="KW-0732">Signal</keyword>